<keyword evidence="2" id="KW-0378">Hydrolase</keyword>
<dbReference type="GO" id="GO:0004180">
    <property type="term" value="F:carboxypeptidase activity"/>
    <property type="evidence" value="ECO:0007669"/>
    <property type="project" value="UniProtKB-KW"/>
</dbReference>
<evidence type="ECO:0000256" key="1">
    <source>
        <dbReference type="SAM" id="SignalP"/>
    </source>
</evidence>
<feature type="signal peptide" evidence="1">
    <location>
        <begin position="1"/>
        <end position="15"/>
    </location>
</feature>
<keyword evidence="1" id="KW-0732">Signal</keyword>
<dbReference type="EMBL" id="JAGKQH010000015">
    <property type="protein sequence ID" value="KAG6578868.1"/>
    <property type="molecule type" value="Genomic_DNA"/>
</dbReference>
<evidence type="ECO:0000313" key="3">
    <source>
        <dbReference type="Proteomes" id="UP000685013"/>
    </source>
</evidence>
<evidence type="ECO:0000313" key="2">
    <source>
        <dbReference type="EMBL" id="KAG6578868.1"/>
    </source>
</evidence>
<keyword evidence="2" id="KW-0645">Protease</keyword>
<dbReference type="Proteomes" id="UP000685013">
    <property type="component" value="Chromosome 15"/>
</dbReference>
<gene>
    <name evidence="2" type="primary">SOL1</name>
    <name evidence="2" type="ORF">SDJN03_23316</name>
</gene>
<sequence>MKLLLSFLLLSVTSSVILHLASRPRPLHFISMVVHRAVLLDFYSRTINLKEVIASCKLSIKSLRRPLKLSAKETACKGFHCLLPFFEYNKLSLLKLVASFIETGIHGRIFFIRVEGRYLQPFHSGIDYSVKASQKFADSLAAPRQKYEDEMKSRLSKSGLKSFSGV</sequence>
<protein>
    <submittedName>
        <fullName evidence="2">Carboxypeptidase SOL1</fullName>
    </submittedName>
</protein>
<reference evidence="2 3" key="1">
    <citation type="journal article" date="2021" name="Hortic Res">
        <title>The domestication of Cucurbita argyrosperma as revealed by the genome of its wild relative.</title>
        <authorList>
            <person name="Barrera-Redondo J."/>
            <person name="Sanchez-de la Vega G."/>
            <person name="Aguirre-Liguori J.A."/>
            <person name="Castellanos-Morales G."/>
            <person name="Gutierrez-Guerrero Y.T."/>
            <person name="Aguirre-Dugua X."/>
            <person name="Aguirre-Planter E."/>
            <person name="Tenaillon M.I."/>
            <person name="Lira-Saade R."/>
            <person name="Eguiarte L.E."/>
        </authorList>
    </citation>
    <scope>NUCLEOTIDE SEQUENCE [LARGE SCALE GENOMIC DNA]</scope>
    <source>
        <strain evidence="2">JBR-2021</strain>
    </source>
</reference>
<keyword evidence="2" id="KW-0121">Carboxypeptidase</keyword>
<proteinExistence type="predicted"/>
<comment type="caution">
    <text evidence="2">The sequence shown here is derived from an EMBL/GenBank/DDBJ whole genome shotgun (WGS) entry which is preliminary data.</text>
</comment>
<accession>A0AAV6MBG2</accession>
<name>A0AAV6MBG2_9ROSI</name>
<keyword evidence="3" id="KW-1185">Reference proteome</keyword>
<organism evidence="2 3">
    <name type="scientific">Cucurbita argyrosperma subsp. sororia</name>
    <dbReference type="NCBI Taxonomy" id="37648"/>
    <lineage>
        <taxon>Eukaryota</taxon>
        <taxon>Viridiplantae</taxon>
        <taxon>Streptophyta</taxon>
        <taxon>Embryophyta</taxon>
        <taxon>Tracheophyta</taxon>
        <taxon>Spermatophyta</taxon>
        <taxon>Magnoliopsida</taxon>
        <taxon>eudicotyledons</taxon>
        <taxon>Gunneridae</taxon>
        <taxon>Pentapetalae</taxon>
        <taxon>rosids</taxon>
        <taxon>fabids</taxon>
        <taxon>Cucurbitales</taxon>
        <taxon>Cucurbitaceae</taxon>
        <taxon>Cucurbiteae</taxon>
        <taxon>Cucurbita</taxon>
    </lineage>
</organism>
<feature type="chain" id="PRO_5043641588" evidence="1">
    <location>
        <begin position="16"/>
        <end position="166"/>
    </location>
</feature>
<dbReference type="AlphaFoldDB" id="A0AAV6MBG2"/>
<feature type="non-terminal residue" evidence="2">
    <location>
        <position position="1"/>
    </location>
</feature>